<accession>A0AAE0NBW7</accession>
<gene>
    <name evidence="2" type="ORF">B0H63DRAFT_451528</name>
</gene>
<reference evidence="2" key="1">
    <citation type="journal article" date="2023" name="Mol. Phylogenet. Evol.">
        <title>Genome-scale phylogeny and comparative genomics of the fungal order Sordariales.</title>
        <authorList>
            <person name="Hensen N."/>
            <person name="Bonometti L."/>
            <person name="Westerberg I."/>
            <person name="Brannstrom I.O."/>
            <person name="Guillou S."/>
            <person name="Cros-Aarteil S."/>
            <person name="Calhoun S."/>
            <person name="Haridas S."/>
            <person name="Kuo A."/>
            <person name="Mondo S."/>
            <person name="Pangilinan J."/>
            <person name="Riley R."/>
            <person name="LaButti K."/>
            <person name="Andreopoulos B."/>
            <person name="Lipzen A."/>
            <person name="Chen C."/>
            <person name="Yan M."/>
            <person name="Daum C."/>
            <person name="Ng V."/>
            <person name="Clum A."/>
            <person name="Steindorff A."/>
            <person name="Ohm R.A."/>
            <person name="Martin F."/>
            <person name="Silar P."/>
            <person name="Natvig D.O."/>
            <person name="Lalanne C."/>
            <person name="Gautier V."/>
            <person name="Ament-Velasquez S.L."/>
            <person name="Kruys A."/>
            <person name="Hutchinson M.I."/>
            <person name="Powell A.J."/>
            <person name="Barry K."/>
            <person name="Miller A.N."/>
            <person name="Grigoriev I.V."/>
            <person name="Debuchy R."/>
            <person name="Gladieux P."/>
            <person name="Hiltunen Thoren M."/>
            <person name="Johannesson H."/>
        </authorList>
    </citation>
    <scope>NUCLEOTIDE SEQUENCE</scope>
    <source>
        <strain evidence="2">CBS 232.78</strain>
    </source>
</reference>
<keyword evidence="1" id="KW-0472">Membrane</keyword>
<feature type="transmembrane region" description="Helical" evidence="1">
    <location>
        <begin position="177"/>
        <end position="198"/>
    </location>
</feature>
<keyword evidence="3" id="KW-1185">Reference proteome</keyword>
<keyword evidence="1" id="KW-1133">Transmembrane helix</keyword>
<evidence type="ECO:0000313" key="2">
    <source>
        <dbReference type="EMBL" id="KAK3377668.1"/>
    </source>
</evidence>
<dbReference type="Proteomes" id="UP001285441">
    <property type="component" value="Unassembled WGS sequence"/>
</dbReference>
<protein>
    <submittedName>
        <fullName evidence="2">Uncharacterized protein</fullName>
    </submittedName>
</protein>
<organism evidence="2 3">
    <name type="scientific">Podospora didyma</name>
    <dbReference type="NCBI Taxonomy" id="330526"/>
    <lineage>
        <taxon>Eukaryota</taxon>
        <taxon>Fungi</taxon>
        <taxon>Dikarya</taxon>
        <taxon>Ascomycota</taxon>
        <taxon>Pezizomycotina</taxon>
        <taxon>Sordariomycetes</taxon>
        <taxon>Sordariomycetidae</taxon>
        <taxon>Sordariales</taxon>
        <taxon>Podosporaceae</taxon>
        <taxon>Podospora</taxon>
    </lineage>
</organism>
<comment type="caution">
    <text evidence="2">The sequence shown here is derived from an EMBL/GenBank/DDBJ whole genome shotgun (WGS) entry which is preliminary data.</text>
</comment>
<feature type="transmembrane region" description="Helical" evidence="1">
    <location>
        <begin position="12"/>
        <end position="31"/>
    </location>
</feature>
<feature type="transmembrane region" description="Helical" evidence="1">
    <location>
        <begin position="136"/>
        <end position="165"/>
    </location>
</feature>
<evidence type="ECO:0000256" key="1">
    <source>
        <dbReference type="SAM" id="Phobius"/>
    </source>
</evidence>
<keyword evidence="1" id="KW-0812">Transmembrane</keyword>
<feature type="transmembrane region" description="Helical" evidence="1">
    <location>
        <begin position="71"/>
        <end position="91"/>
    </location>
</feature>
<proteinExistence type="predicted"/>
<dbReference type="AlphaFoldDB" id="A0AAE0NBW7"/>
<evidence type="ECO:0000313" key="3">
    <source>
        <dbReference type="Proteomes" id="UP001285441"/>
    </source>
</evidence>
<dbReference type="EMBL" id="JAULSW010000006">
    <property type="protein sequence ID" value="KAK3377668.1"/>
    <property type="molecule type" value="Genomic_DNA"/>
</dbReference>
<name>A0AAE0NBW7_9PEZI</name>
<sequence>MQEPLEHGCPQTAAFACTVLLGLVSLVVLVLSRHRVDRNGGIFALLAKAGIGNVVGNRVNDETFYITHAKLFDSICAVHNLVVLFTIIGLFSHEHRSFGLAFSVYRTLSEYLHTFRQGIVRRARETRAWQRLRLKMWSIGIFAASTLSISVTLFMVSWAMLVALSTLQEPQEDFGKFLAIVCFTCLPEELIWSGYMLWSSWDKWRREQKANLMSVTSATTWEGLVES</sequence>
<reference evidence="2" key="2">
    <citation type="submission" date="2023-06" db="EMBL/GenBank/DDBJ databases">
        <authorList>
            <consortium name="Lawrence Berkeley National Laboratory"/>
            <person name="Haridas S."/>
            <person name="Hensen N."/>
            <person name="Bonometti L."/>
            <person name="Westerberg I."/>
            <person name="Brannstrom I.O."/>
            <person name="Guillou S."/>
            <person name="Cros-Aarteil S."/>
            <person name="Calhoun S."/>
            <person name="Kuo A."/>
            <person name="Mondo S."/>
            <person name="Pangilinan J."/>
            <person name="Riley R."/>
            <person name="LaButti K."/>
            <person name="Andreopoulos B."/>
            <person name="Lipzen A."/>
            <person name="Chen C."/>
            <person name="Yanf M."/>
            <person name="Daum C."/>
            <person name="Ng V."/>
            <person name="Clum A."/>
            <person name="Steindorff A."/>
            <person name="Ohm R."/>
            <person name="Martin F."/>
            <person name="Silar P."/>
            <person name="Natvig D."/>
            <person name="Lalanne C."/>
            <person name="Gautier V."/>
            <person name="Ament-velasquez S.L."/>
            <person name="Kruys A."/>
            <person name="Hutchinson M.I."/>
            <person name="Powell A.J."/>
            <person name="Barry K."/>
            <person name="Miller A.N."/>
            <person name="Grigoriev I.V."/>
            <person name="Debuchy R."/>
            <person name="Gladieux P."/>
            <person name="Thoren M.H."/>
            <person name="Johannesson H."/>
        </authorList>
    </citation>
    <scope>NUCLEOTIDE SEQUENCE</scope>
    <source>
        <strain evidence="2">CBS 232.78</strain>
    </source>
</reference>